<keyword evidence="2" id="KW-0285">Flavoprotein</keyword>
<organism evidence="4 5">
    <name type="scientific">Marinobacterium zhoushanense</name>
    <dbReference type="NCBI Taxonomy" id="1679163"/>
    <lineage>
        <taxon>Bacteria</taxon>
        <taxon>Pseudomonadati</taxon>
        <taxon>Pseudomonadota</taxon>
        <taxon>Gammaproteobacteria</taxon>
        <taxon>Oceanospirillales</taxon>
        <taxon>Oceanospirillaceae</taxon>
        <taxon>Marinobacterium</taxon>
    </lineage>
</organism>
<dbReference type="EMBL" id="BMIJ01000002">
    <property type="protein sequence ID" value="GGB86634.1"/>
    <property type="molecule type" value="Genomic_DNA"/>
</dbReference>
<accession>A0ABQ1K6G7</accession>
<protein>
    <submittedName>
        <fullName evidence="4">FMN reductase</fullName>
    </submittedName>
</protein>
<dbReference type="Pfam" id="PF03358">
    <property type="entry name" value="FMN_red"/>
    <property type="match status" value="1"/>
</dbReference>
<dbReference type="SUPFAM" id="SSF52218">
    <property type="entry name" value="Flavoproteins"/>
    <property type="match status" value="1"/>
</dbReference>
<dbReference type="RefSeq" id="WP_188746087.1">
    <property type="nucleotide sequence ID" value="NZ_BMIJ01000002.1"/>
</dbReference>
<keyword evidence="2" id="KW-0288">FMN</keyword>
<evidence type="ECO:0000256" key="2">
    <source>
        <dbReference type="ARBA" id="ARBA00022643"/>
    </source>
</evidence>
<dbReference type="Proteomes" id="UP000629025">
    <property type="component" value="Unassembled WGS sequence"/>
</dbReference>
<reference evidence="5" key="1">
    <citation type="journal article" date="2019" name="Int. J. Syst. Evol. Microbiol.">
        <title>The Global Catalogue of Microorganisms (GCM) 10K type strain sequencing project: providing services to taxonomists for standard genome sequencing and annotation.</title>
        <authorList>
            <consortium name="The Broad Institute Genomics Platform"/>
            <consortium name="The Broad Institute Genome Sequencing Center for Infectious Disease"/>
            <person name="Wu L."/>
            <person name="Ma J."/>
        </authorList>
    </citation>
    <scope>NUCLEOTIDE SEQUENCE [LARGE SCALE GENOMIC DNA]</scope>
    <source>
        <strain evidence="5">CGMCC 1.15341</strain>
    </source>
</reference>
<dbReference type="Gene3D" id="3.40.50.360">
    <property type="match status" value="1"/>
</dbReference>
<evidence type="ECO:0000256" key="1">
    <source>
        <dbReference type="ARBA" id="ARBA00001917"/>
    </source>
</evidence>
<keyword evidence="5" id="KW-1185">Reference proteome</keyword>
<gene>
    <name evidence="4" type="ORF">GCM10011352_10660</name>
</gene>
<evidence type="ECO:0000313" key="4">
    <source>
        <dbReference type="EMBL" id="GGB86634.1"/>
    </source>
</evidence>
<comment type="caution">
    <text evidence="4">The sequence shown here is derived from an EMBL/GenBank/DDBJ whole genome shotgun (WGS) entry which is preliminary data.</text>
</comment>
<evidence type="ECO:0000259" key="3">
    <source>
        <dbReference type="Pfam" id="PF03358"/>
    </source>
</evidence>
<proteinExistence type="predicted"/>
<dbReference type="PANTHER" id="PTHR30543:SF21">
    <property type="entry name" value="NAD(P)H-DEPENDENT FMN REDUCTASE LOT6"/>
    <property type="match status" value="1"/>
</dbReference>
<dbReference type="PANTHER" id="PTHR30543">
    <property type="entry name" value="CHROMATE REDUCTASE"/>
    <property type="match status" value="1"/>
</dbReference>
<evidence type="ECO:0000313" key="5">
    <source>
        <dbReference type="Proteomes" id="UP000629025"/>
    </source>
</evidence>
<comment type="cofactor">
    <cofactor evidence="1">
        <name>FMN</name>
        <dbReference type="ChEBI" id="CHEBI:58210"/>
    </cofactor>
</comment>
<dbReference type="InterPro" id="IPR029039">
    <property type="entry name" value="Flavoprotein-like_sf"/>
</dbReference>
<sequence>MKLLALSGSLRKASYNTAALEALSSLAPSDIEIQIGNIADLPLYNPDLEGESIPSLDELKAVLAEASGLIIASPEYAHGISGPMKNALDWLVSGEEFPYKPIMLINTSPRACHAQEALKEVLTTMSGILVDSAYVSLPLLSSGLDRDGILADTALCHSLKTGLNNFRTGIEVSSNNRLID</sequence>
<dbReference type="InterPro" id="IPR005025">
    <property type="entry name" value="FMN_Rdtase-like_dom"/>
</dbReference>
<feature type="domain" description="NADPH-dependent FMN reductase-like" evidence="3">
    <location>
        <begin position="1"/>
        <end position="137"/>
    </location>
</feature>
<name>A0ABQ1K6G7_9GAMM</name>
<dbReference type="InterPro" id="IPR050712">
    <property type="entry name" value="NAD(P)H-dep_reductase"/>
</dbReference>